<proteinExistence type="predicted"/>
<feature type="compositionally biased region" description="Basic and acidic residues" evidence="1">
    <location>
        <begin position="124"/>
        <end position="134"/>
    </location>
</feature>
<accession>D5MLD3</accession>
<dbReference type="STRING" id="671143.DAMO_0730"/>
<protein>
    <submittedName>
        <fullName evidence="2">Uncharacterized protein</fullName>
    </submittedName>
</protein>
<evidence type="ECO:0000313" key="3">
    <source>
        <dbReference type="Proteomes" id="UP000006898"/>
    </source>
</evidence>
<feature type="region of interest" description="Disordered" evidence="1">
    <location>
        <begin position="86"/>
        <end position="134"/>
    </location>
</feature>
<reference evidence="2 3" key="1">
    <citation type="journal article" date="2010" name="Nature">
        <title>Nitrite-driven anaerobic methane oxidation by oxygenic bacteria.</title>
        <authorList>
            <person name="Ettwig K.F."/>
            <person name="Butler M.K."/>
            <person name="Le Paslier D."/>
            <person name="Pelletier E."/>
            <person name="Mangenot S."/>
            <person name="Kuypers M.M.M."/>
            <person name="Schreiber F."/>
            <person name="Dutilh B.E."/>
            <person name="Zedelius J."/>
            <person name="de Beer D."/>
            <person name="Gloerich J."/>
            <person name="Wessels H.J.C.T."/>
            <person name="van Allen T."/>
            <person name="Luesken F."/>
            <person name="Wu M."/>
            <person name="van de Pas-Schoonen K.T."/>
            <person name="Op den Camp H.J.M."/>
            <person name="Janssen-Megens E.M."/>
            <person name="Francoijs K-J."/>
            <person name="Stunnenberg H."/>
            <person name="Weissenbach J."/>
            <person name="Jetten M.S.M."/>
            <person name="Strous M."/>
        </authorList>
    </citation>
    <scope>NUCLEOTIDE SEQUENCE [LARGE SCALE GENOMIC DNA]</scope>
</reference>
<sequence length="134" mass="14486">MAAQHHVHPTASRYVLAAYALRSLISGTPCCMLHFGIEWESVWYPNILGRKFGEEIGAACGVTPAKLVPAGFRRGAGIQNFSYSLDSGSRPLRGPRPDRGRNDVGISATNFRNGSSGLSVGKDPNLRNESRSRS</sequence>
<name>D5MLD3_METO1</name>
<evidence type="ECO:0000313" key="2">
    <source>
        <dbReference type="EMBL" id="CBE67799.1"/>
    </source>
</evidence>
<dbReference type="EMBL" id="FP565575">
    <property type="protein sequence ID" value="CBE67799.1"/>
    <property type="molecule type" value="Genomic_DNA"/>
</dbReference>
<dbReference type="AlphaFoldDB" id="D5MLD3"/>
<evidence type="ECO:0000256" key="1">
    <source>
        <dbReference type="SAM" id="MobiDB-lite"/>
    </source>
</evidence>
<organism evidence="2 3">
    <name type="scientific">Methylomirabilis oxygeniifera</name>
    <dbReference type="NCBI Taxonomy" id="671143"/>
    <lineage>
        <taxon>Bacteria</taxon>
        <taxon>Candidatus Methylomirabilota</taxon>
        <taxon>Candidatus Methylomirabilia</taxon>
        <taxon>Candidatus Methylomirabilales</taxon>
        <taxon>Candidatus Methylomirabilaceae</taxon>
        <taxon>Candidatus Methylomirabilis</taxon>
    </lineage>
</organism>
<dbReference type="HOGENOM" id="CLU_1892360_0_0_0"/>
<feature type="compositionally biased region" description="Polar residues" evidence="1">
    <location>
        <begin position="107"/>
        <end position="118"/>
    </location>
</feature>
<gene>
    <name evidence="2" type="ORF">DAMO_0730</name>
</gene>
<dbReference type="KEGG" id="mox:DAMO_0730"/>
<dbReference type="Proteomes" id="UP000006898">
    <property type="component" value="Chromosome"/>
</dbReference>